<dbReference type="InterPro" id="IPR001029">
    <property type="entry name" value="Flagellin_N"/>
</dbReference>
<dbReference type="InterPro" id="IPR013384">
    <property type="entry name" value="Flagell_FlgL"/>
</dbReference>
<dbReference type="AlphaFoldDB" id="A0A927CVD5"/>
<dbReference type="Gene3D" id="1.20.1330.10">
    <property type="entry name" value="f41 fragment of flagellin, N-terminal domain"/>
    <property type="match status" value="1"/>
</dbReference>
<dbReference type="SUPFAM" id="SSF64518">
    <property type="entry name" value="Phase 1 flagellin"/>
    <property type="match status" value="1"/>
</dbReference>
<feature type="domain" description="Flagellin N-terminal" evidence="1">
    <location>
        <begin position="5"/>
        <end position="140"/>
    </location>
</feature>
<dbReference type="RefSeq" id="WP_190998042.1">
    <property type="nucleotide sequence ID" value="NZ_JACXSI010000019.1"/>
</dbReference>
<reference evidence="2" key="1">
    <citation type="submission" date="2020-09" db="EMBL/GenBank/DDBJ databases">
        <title>Bacillus faecalis sp. nov., a moderately halophilic bacterium isolated from cow faeces.</title>
        <authorList>
            <person name="Jiang L."/>
            <person name="Lee J."/>
        </authorList>
    </citation>
    <scope>NUCLEOTIDE SEQUENCE</scope>
    <source>
        <strain evidence="2">AGMB 02131</strain>
    </source>
</reference>
<proteinExistence type="predicted"/>
<dbReference type="PANTHER" id="PTHR42792:SF1">
    <property type="entry name" value="FLAGELLAR HOOK-ASSOCIATED PROTEIN 3"/>
    <property type="match status" value="1"/>
</dbReference>
<dbReference type="GO" id="GO:0071973">
    <property type="term" value="P:bacterial-type flagellum-dependent cell motility"/>
    <property type="evidence" value="ECO:0007669"/>
    <property type="project" value="InterPro"/>
</dbReference>
<protein>
    <submittedName>
        <fullName evidence="2">Flagellar hook-associated protein FlgL</fullName>
    </submittedName>
</protein>
<dbReference type="EMBL" id="JACXSI010000019">
    <property type="protein sequence ID" value="MBD3108498.1"/>
    <property type="molecule type" value="Genomic_DNA"/>
</dbReference>
<keyword evidence="2" id="KW-0282">Flagellum</keyword>
<dbReference type="GO" id="GO:0009424">
    <property type="term" value="C:bacterial-type flagellum hook"/>
    <property type="evidence" value="ECO:0007669"/>
    <property type="project" value="InterPro"/>
</dbReference>
<organism evidence="2 3">
    <name type="scientific">Peribacillus faecalis</name>
    <dbReference type="NCBI Taxonomy" id="2772559"/>
    <lineage>
        <taxon>Bacteria</taxon>
        <taxon>Bacillati</taxon>
        <taxon>Bacillota</taxon>
        <taxon>Bacilli</taxon>
        <taxon>Bacillales</taxon>
        <taxon>Bacillaceae</taxon>
        <taxon>Peribacillus</taxon>
    </lineage>
</organism>
<evidence type="ECO:0000313" key="2">
    <source>
        <dbReference type="EMBL" id="MBD3108498.1"/>
    </source>
</evidence>
<dbReference type="Pfam" id="PF00669">
    <property type="entry name" value="Flagellin_N"/>
    <property type="match status" value="1"/>
</dbReference>
<dbReference type="NCBIfam" id="TIGR02550">
    <property type="entry name" value="flagell_flgL"/>
    <property type="match status" value="1"/>
</dbReference>
<keyword evidence="2" id="KW-0966">Cell projection</keyword>
<gene>
    <name evidence="2" type="primary">flgL</name>
    <name evidence="2" type="ORF">IEO70_08970</name>
</gene>
<keyword evidence="3" id="KW-1185">Reference proteome</keyword>
<dbReference type="Proteomes" id="UP000602076">
    <property type="component" value="Unassembled WGS sequence"/>
</dbReference>
<dbReference type="GO" id="GO:0005198">
    <property type="term" value="F:structural molecule activity"/>
    <property type="evidence" value="ECO:0007669"/>
    <property type="project" value="InterPro"/>
</dbReference>
<comment type="caution">
    <text evidence="2">The sequence shown here is derived from an EMBL/GenBank/DDBJ whole genome shotgun (WGS) entry which is preliminary data.</text>
</comment>
<sequence>MRVTQSMISNNTLRNISQSYSKLSKLNDQSVSGKKFDKPSDDPVAAMLAMSYRTDLNKIEQFQQNISTSQNWVNSTDDALSAVGDALQKIRELTVQVSNGTLEDSQRSYIGLEIKELKKQISDLADTQVGDKYIFGGTKTDQRPSDDLLNATGTVEIEVFSGITLPLNIEGASIFSDMFKGIDQLTQAIDDPNTDPATFTNFIADIDQQLDVVLTNRAVVGARQNRVDLMESRLIQQEIFSTRILSDNEDVDLERVLIDLTTQESVHRAALGVGAKIMQPTLMDFLR</sequence>
<evidence type="ECO:0000259" key="1">
    <source>
        <dbReference type="Pfam" id="PF00669"/>
    </source>
</evidence>
<dbReference type="PANTHER" id="PTHR42792">
    <property type="entry name" value="FLAGELLIN"/>
    <property type="match status" value="1"/>
</dbReference>
<evidence type="ECO:0000313" key="3">
    <source>
        <dbReference type="Proteomes" id="UP000602076"/>
    </source>
</evidence>
<dbReference type="InterPro" id="IPR001492">
    <property type="entry name" value="Flagellin"/>
</dbReference>
<name>A0A927CVD5_9BACI</name>
<accession>A0A927CVD5</accession>
<keyword evidence="2" id="KW-0969">Cilium</keyword>